<proteinExistence type="predicted"/>
<dbReference type="SMART" id="SM00382">
    <property type="entry name" value="AAA"/>
    <property type="match status" value="1"/>
</dbReference>
<dbReference type="InterPro" id="IPR027417">
    <property type="entry name" value="P-loop_NTPase"/>
</dbReference>
<accession>A0ABY8JBC1</accession>
<evidence type="ECO:0000259" key="5">
    <source>
        <dbReference type="PROSITE" id="PS50893"/>
    </source>
</evidence>
<organism evidence="6 7">
    <name type="scientific">Bradyrhizobium brasilense</name>
    <dbReference type="NCBI Taxonomy" id="1419277"/>
    <lineage>
        <taxon>Bacteria</taxon>
        <taxon>Pseudomonadati</taxon>
        <taxon>Pseudomonadota</taxon>
        <taxon>Alphaproteobacteria</taxon>
        <taxon>Hyphomicrobiales</taxon>
        <taxon>Nitrobacteraceae</taxon>
        <taxon>Bradyrhizobium</taxon>
    </lineage>
</organism>
<dbReference type="PANTHER" id="PTHR45772:SF8">
    <property type="entry name" value="HIGH-AFFINITY BRANCHED-CHAIN AMINO ACID TRANSPORT ATP-BINDING PROTEIN"/>
    <property type="match status" value="1"/>
</dbReference>
<dbReference type="InterPro" id="IPR003439">
    <property type="entry name" value="ABC_transporter-like_ATP-bd"/>
</dbReference>
<keyword evidence="2" id="KW-0547">Nucleotide-binding</keyword>
<dbReference type="PROSITE" id="PS50893">
    <property type="entry name" value="ABC_TRANSPORTER_2"/>
    <property type="match status" value="1"/>
</dbReference>
<dbReference type="Pfam" id="PF00005">
    <property type="entry name" value="ABC_tran"/>
    <property type="match status" value="1"/>
</dbReference>
<dbReference type="Gene3D" id="3.40.50.300">
    <property type="entry name" value="P-loop containing nucleotide triphosphate hydrolases"/>
    <property type="match status" value="1"/>
</dbReference>
<dbReference type="InterPro" id="IPR051120">
    <property type="entry name" value="ABC_AA/LPS_Transport"/>
</dbReference>
<keyword evidence="7" id="KW-1185">Reference proteome</keyword>
<evidence type="ECO:0000256" key="4">
    <source>
        <dbReference type="ARBA" id="ARBA00024722"/>
    </source>
</evidence>
<dbReference type="Proteomes" id="UP001221546">
    <property type="component" value="Chromosome"/>
</dbReference>
<reference evidence="6 7" key="1">
    <citation type="submission" date="2023-04" db="EMBL/GenBank/DDBJ databases">
        <title>Australian commercial rhizobial inoculants.</title>
        <authorList>
            <person name="Kohlmeier M.G."/>
            <person name="O'Hara G.W."/>
            <person name="Colombi E."/>
            <person name="Ramsay J.P."/>
            <person name="Terpolilli J."/>
        </authorList>
    </citation>
    <scope>NUCLEOTIDE SEQUENCE [LARGE SCALE GENOMIC DNA]</scope>
    <source>
        <strain evidence="6 7">CB627</strain>
    </source>
</reference>
<dbReference type="EMBL" id="CP121646">
    <property type="protein sequence ID" value="WFU62717.1"/>
    <property type="molecule type" value="Genomic_DNA"/>
</dbReference>
<protein>
    <submittedName>
        <fullName evidence="6">ATP-binding cassette domain-containing protein</fullName>
    </submittedName>
</protein>
<name>A0ABY8JBC1_9BRAD</name>
<sequence>MMLKTTNESRSWATRPSQPLFSCRGIHLDLGGREILRDINVHVGVGEVLGVIGPNGAGKTSLFEVLSGRLTPKSGQVTFKGQDVTSLPLHRRARLGIGRTYQTPVIPEDLTVGETFKAARQAFQPYLTKFDAEYGAELVNLKVDEDVPTAQLETLNRRKLLLACLLMRRPALLLMDEPAAGLINSEVEEIDFLLRLLSKEMNIAIIIVEHRIELLGTIADRVMVMDAGEVISEGSMAKVLSDPKVHAAYFENVDEAA</sequence>
<evidence type="ECO:0000256" key="3">
    <source>
        <dbReference type="ARBA" id="ARBA00022840"/>
    </source>
</evidence>
<evidence type="ECO:0000313" key="6">
    <source>
        <dbReference type="EMBL" id="WFU62717.1"/>
    </source>
</evidence>
<evidence type="ECO:0000256" key="1">
    <source>
        <dbReference type="ARBA" id="ARBA00022448"/>
    </source>
</evidence>
<evidence type="ECO:0000313" key="7">
    <source>
        <dbReference type="Proteomes" id="UP001221546"/>
    </source>
</evidence>
<keyword evidence="1" id="KW-0813">Transport</keyword>
<gene>
    <name evidence="6" type="ORF">QA636_35610</name>
</gene>
<keyword evidence="3 6" id="KW-0067">ATP-binding</keyword>
<feature type="domain" description="ABC transporter" evidence="5">
    <location>
        <begin position="3"/>
        <end position="252"/>
    </location>
</feature>
<dbReference type="GO" id="GO:0005524">
    <property type="term" value="F:ATP binding"/>
    <property type="evidence" value="ECO:0007669"/>
    <property type="project" value="UniProtKB-KW"/>
</dbReference>
<dbReference type="RefSeq" id="WP_310885374.1">
    <property type="nucleotide sequence ID" value="NZ_CP121646.1"/>
</dbReference>
<dbReference type="InterPro" id="IPR003593">
    <property type="entry name" value="AAA+_ATPase"/>
</dbReference>
<dbReference type="PANTHER" id="PTHR45772">
    <property type="entry name" value="CONSERVED COMPONENT OF ABC TRANSPORTER FOR NATURAL AMINO ACIDS-RELATED"/>
    <property type="match status" value="1"/>
</dbReference>
<comment type="function">
    <text evidence="4">Involved in beta-(1--&gt;2)glucan export. Transmembrane domains (TMD) form a pore in the inner membrane and the ATP-binding domain (NBD) is responsible for energy generation.</text>
</comment>
<dbReference type="SUPFAM" id="SSF52540">
    <property type="entry name" value="P-loop containing nucleoside triphosphate hydrolases"/>
    <property type="match status" value="1"/>
</dbReference>
<evidence type="ECO:0000256" key="2">
    <source>
        <dbReference type="ARBA" id="ARBA00022741"/>
    </source>
</evidence>